<gene>
    <name evidence="2" type="ORF">V8N49_04715</name>
</gene>
<keyword evidence="1" id="KW-0812">Transmembrane</keyword>
<name>A0ABU8DBU3_ERWAP</name>
<protein>
    <submittedName>
        <fullName evidence="2">Uncharacterized protein</fullName>
    </submittedName>
</protein>
<feature type="transmembrane region" description="Helical" evidence="1">
    <location>
        <begin position="9"/>
        <end position="31"/>
    </location>
</feature>
<keyword evidence="1" id="KW-0472">Membrane</keyword>
<dbReference type="RefSeq" id="WP_336202497.1">
    <property type="nucleotide sequence ID" value="NZ_JBANEI010000002.1"/>
</dbReference>
<sequence>MFKRIIKWLAANLTISLSALLFFSSLGYYLFWFDWNVSALDKLIHTVIFILLITASVVVYAIGEKLRLSD</sequence>
<dbReference type="Proteomes" id="UP001306592">
    <property type="component" value="Unassembled WGS sequence"/>
</dbReference>
<evidence type="ECO:0000313" key="3">
    <source>
        <dbReference type="Proteomes" id="UP001306592"/>
    </source>
</evidence>
<keyword evidence="3" id="KW-1185">Reference proteome</keyword>
<reference evidence="2 3" key="1">
    <citation type="submission" date="2024-02" db="EMBL/GenBank/DDBJ databases">
        <title>First report Erwinia aphidicola in onion in Chile.</title>
        <authorList>
            <person name="Valenzuela M."/>
            <person name="Pena M."/>
            <person name="Dutta B."/>
        </authorList>
    </citation>
    <scope>NUCLEOTIDE SEQUENCE [LARGE SCALE GENOMIC DNA]</scope>
    <source>
        <strain evidence="2 3">QCJ3A</strain>
    </source>
</reference>
<dbReference type="EMBL" id="JBANEI010000002">
    <property type="protein sequence ID" value="MEI2680955.1"/>
    <property type="molecule type" value="Genomic_DNA"/>
</dbReference>
<keyword evidence="1" id="KW-1133">Transmembrane helix</keyword>
<proteinExistence type="predicted"/>
<organism evidence="2 3">
    <name type="scientific">Erwinia aphidicola</name>
    <dbReference type="NCBI Taxonomy" id="68334"/>
    <lineage>
        <taxon>Bacteria</taxon>
        <taxon>Pseudomonadati</taxon>
        <taxon>Pseudomonadota</taxon>
        <taxon>Gammaproteobacteria</taxon>
        <taxon>Enterobacterales</taxon>
        <taxon>Erwiniaceae</taxon>
        <taxon>Erwinia</taxon>
    </lineage>
</organism>
<accession>A0ABU8DBU3</accession>
<evidence type="ECO:0000313" key="2">
    <source>
        <dbReference type="EMBL" id="MEI2680955.1"/>
    </source>
</evidence>
<comment type="caution">
    <text evidence="2">The sequence shown here is derived from an EMBL/GenBank/DDBJ whole genome shotgun (WGS) entry which is preliminary data.</text>
</comment>
<feature type="transmembrane region" description="Helical" evidence="1">
    <location>
        <begin position="43"/>
        <end position="63"/>
    </location>
</feature>
<evidence type="ECO:0000256" key="1">
    <source>
        <dbReference type="SAM" id="Phobius"/>
    </source>
</evidence>